<dbReference type="PANTHER" id="PTHR10380">
    <property type="entry name" value="CUTICLE PROTEIN"/>
    <property type="match status" value="1"/>
</dbReference>
<evidence type="ECO:0000313" key="3">
    <source>
        <dbReference type="EMBL" id="KAK6620611.1"/>
    </source>
</evidence>
<keyword evidence="1" id="KW-0193">Cuticle</keyword>
<name>A0AAN8S7L1_POLSC</name>
<evidence type="ECO:0008006" key="5">
    <source>
        <dbReference type="Google" id="ProtNLM"/>
    </source>
</evidence>
<feature type="region of interest" description="Disordered" evidence="2">
    <location>
        <begin position="122"/>
        <end position="148"/>
    </location>
</feature>
<dbReference type="EMBL" id="JAWJWE010000039">
    <property type="protein sequence ID" value="KAK6620611.1"/>
    <property type="molecule type" value="Genomic_DNA"/>
</dbReference>
<organism evidence="3 4">
    <name type="scientific">Polyplax serrata</name>
    <name type="common">Common mouse louse</name>
    <dbReference type="NCBI Taxonomy" id="468196"/>
    <lineage>
        <taxon>Eukaryota</taxon>
        <taxon>Metazoa</taxon>
        <taxon>Ecdysozoa</taxon>
        <taxon>Arthropoda</taxon>
        <taxon>Hexapoda</taxon>
        <taxon>Insecta</taxon>
        <taxon>Pterygota</taxon>
        <taxon>Neoptera</taxon>
        <taxon>Paraneoptera</taxon>
        <taxon>Psocodea</taxon>
        <taxon>Troctomorpha</taxon>
        <taxon>Phthiraptera</taxon>
        <taxon>Anoplura</taxon>
        <taxon>Polyplacidae</taxon>
        <taxon>Polyplax</taxon>
    </lineage>
</organism>
<dbReference type="GO" id="GO:0008010">
    <property type="term" value="F:structural constituent of chitin-based larval cuticle"/>
    <property type="evidence" value="ECO:0007669"/>
    <property type="project" value="TreeGrafter"/>
</dbReference>
<dbReference type="PROSITE" id="PS51155">
    <property type="entry name" value="CHIT_BIND_RR_2"/>
    <property type="match status" value="1"/>
</dbReference>
<protein>
    <recommendedName>
        <fullName evidence="5">Cuticle protein 6</fullName>
    </recommendedName>
</protein>
<gene>
    <name evidence="3" type="ORF">RUM43_010903</name>
</gene>
<evidence type="ECO:0000313" key="4">
    <source>
        <dbReference type="Proteomes" id="UP001372834"/>
    </source>
</evidence>
<dbReference type="Pfam" id="PF00379">
    <property type="entry name" value="Chitin_bind_4"/>
    <property type="match status" value="1"/>
</dbReference>
<evidence type="ECO:0000256" key="2">
    <source>
        <dbReference type="SAM" id="MobiDB-lite"/>
    </source>
</evidence>
<dbReference type="InterPro" id="IPR050468">
    <property type="entry name" value="Cuticle_Struct_Prot"/>
</dbReference>
<reference evidence="3 4" key="1">
    <citation type="submission" date="2023-10" db="EMBL/GenBank/DDBJ databases">
        <title>Genomes of two closely related lineages of the louse Polyplax serrata with different host specificities.</title>
        <authorList>
            <person name="Martinu J."/>
            <person name="Tarabai H."/>
            <person name="Stefka J."/>
            <person name="Hypsa V."/>
        </authorList>
    </citation>
    <scope>NUCLEOTIDE SEQUENCE [LARGE SCALE GENOMIC DNA]</scope>
    <source>
        <strain evidence="3">HR10_N</strain>
    </source>
</reference>
<proteinExistence type="predicted"/>
<dbReference type="Proteomes" id="UP001372834">
    <property type="component" value="Unassembled WGS sequence"/>
</dbReference>
<evidence type="ECO:0000256" key="1">
    <source>
        <dbReference type="PROSITE-ProRule" id="PRU00497"/>
    </source>
</evidence>
<comment type="caution">
    <text evidence="3">The sequence shown here is derived from an EMBL/GenBank/DDBJ whole genome shotgun (WGS) entry which is preliminary data.</text>
</comment>
<dbReference type="GO" id="GO:0062129">
    <property type="term" value="C:chitin-based extracellular matrix"/>
    <property type="evidence" value="ECO:0007669"/>
    <property type="project" value="TreeGrafter"/>
</dbReference>
<sequence length="180" mass="21069">MHHIIVACSEATQKNKRQVYDNDAILEDNYKELFLDIKEENKTQFLEQDTKKGEYEFGYQISSDGTFHHENRAPDGVTYGCYGYIDAYGTPIEYYYVSDGWGYRIVTPNTPVEIFYHVHEQASHEHNEENQSNGNTNSHQHNEHHQHHGDIVEWNDLKFPKHCLDRNTHQNKPGSAYPAR</sequence>
<accession>A0AAN8S7L1</accession>
<dbReference type="PANTHER" id="PTHR10380:SF224">
    <property type="entry name" value="CUTICULAR PROTEIN 12A"/>
    <property type="match status" value="1"/>
</dbReference>
<dbReference type="AlphaFoldDB" id="A0AAN8S7L1"/>
<dbReference type="InterPro" id="IPR000618">
    <property type="entry name" value="Insect_cuticle"/>
</dbReference>